<organism evidence="2 3">
    <name type="scientific">Babjeviella inositovora NRRL Y-12698</name>
    <dbReference type="NCBI Taxonomy" id="984486"/>
    <lineage>
        <taxon>Eukaryota</taxon>
        <taxon>Fungi</taxon>
        <taxon>Dikarya</taxon>
        <taxon>Ascomycota</taxon>
        <taxon>Saccharomycotina</taxon>
        <taxon>Pichiomycetes</taxon>
        <taxon>Serinales incertae sedis</taxon>
        <taxon>Babjeviella</taxon>
    </lineage>
</organism>
<evidence type="ECO:0000256" key="1">
    <source>
        <dbReference type="SAM" id="MobiDB-lite"/>
    </source>
</evidence>
<dbReference type="AlphaFoldDB" id="A0A1E3QHQ6"/>
<feature type="region of interest" description="Disordered" evidence="1">
    <location>
        <begin position="16"/>
        <end position="35"/>
    </location>
</feature>
<dbReference type="Proteomes" id="UP000094336">
    <property type="component" value="Unassembled WGS sequence"/>
</dbReference>
<dbReference type="RefSeq" id="XP_018982498.1">
    <property type="nucleotide sequence ID" value="XM_019130042.1"/>
</dbReference>
<proteinExistence type="predicted"/>
<protein>
    <submittedName>
        <fullName evidence="2">Uncharacterized protein</fullName>
    </submittedName>
</protein>
<name>A0A1E3QHQ6_9ASCO</name>
<accession>A0A1E3QHQ6</accession>
<evidence type="ECO:0000313" key="2">
    <source>
        <dbReference type="EMBL" id="ODQ77170.1"/>
    </source>
</evidence>
<evidence type="ECO:0000313" key="3">
    <source>
        <dbReference type="Proteomes" id="UP000094336"/>
    </source>
</evidence>
<sequence length="61" mass="7342">MYSKLLTENKPWIQNRQYANNEQTSKRYNQPPTLDSWSLANQYERRNCSDGEAENRHCLLH</sequence>
<keyword evidence="3" id="KW-1185">Reference proteome</keyword>
<dbReference type="GeneID" id="30147895"/>
<reference evidence="3" key="1">
    <citation type="submission" date="2016-05" db="EMBL/GenBank/DDBJ databases">
        <title>Comparative genomics of biotechnologically important yeasts.</title>
        <authorList>
            <consortium name="DOE Joint Genome Institute"/>
            <person name="Riley R."/>
            <person name="Haridas S."/>
            <person name="Wolfe K.H."/>
            <person name="Lopes M.R."/>
            <person name="Hittinger C.T."/>
            <person name="Goker M."/>
            <person name="Salamov A."/>
            <person name="Wisecaver J."/>
            <person name="Long T.M."/>
            <person name="Aerts A.L."/>
            <person name="Barry K."/>
            <person name="Choi C."/>
            <person name="Clum A."/>
            <person name="Coughlan A.Y."/>
            <person name="Deshpande S."/>
            <person name="Douglass A.P."/>
            <person name="Hanson S.J."/>
            <person name="Klenk H.-P."/>
            <person name="Labutti K."/>
            <person name="Lapidus A."/>
            <person name="Lindquist E."/>
            <person name="Lipzen A."/>
            <person name="Meier-Kolthoff J.P."/>
            <person name="Ohm R.A."/>
            <person name="Otillar R.P."/>
            <person name="Pangilinan J."/>
            <person name="Peng Y."/>
            <person name="Rokas A."/>
            <person name="Rosa C.A."/>
            <person name="Scheuner C."/>
            <person name="Sibirny A.A."/>
            <person name="Slot J.C."/>
            <person name="Stielow J.B."/>
            <person name="Sun H."/>
            <person name="Kurtzman C.P."/>
            <person name="Blackwell M."/>
            <person name="Grigoriev I.V."/>
            <person name="Jeffries T.W."/>
        </authorList>
    </citation>
    <scope>NUCLEOTIDE SEQUENCE [LARGE SCALE GENOMIC DNA]</scope>
    <source>
        <strain evidence="3">NRRL Y-12698</strain>
    </source>
</reference>
<dbReference type="EMBL" id="KV454442">
    <property type="protein sequence ID" value="ODQ77170.1"/>
    <property type="molecule type" value="Genomic_DNA"/>
</dbReference>
<gene>
    <name evidence="2" type="ORF">BABINDRAFT_163682</name>
</gene>